<dbReference type="AlphaFoldDB" id="A0A2A9CSJ3"/>
<dbReference type="SUPFAM" id="SSF50475">
    <property type="entry name" value="FMN-binding split barrel"/>
    <property type="match status" value="1"/>
</dbReference>
<proteinExistence type="predicted"/>
<dbReference type="InterPro" id="IPR024747">
    <property type="entry name" value="Pyridox_Oxase-rel"/>
</dbReference>
<comment type="caution">
    <text evidence="1">The sequence shown here is derived from an EMBL/GenBank/DDBJ whole genome shotgun (WGS) entry which is preliminary data.</text>
</comment>
<protein>
    <recommendedName>
        <fullName evidence="3">Nitroimidazol reductase NimA-like FMN-containing flavoprotein (Pyridoxamine 5'-phosphate oxidase superfamily)</fullName>
    </recommendedName>
</protein>
<sequence length="218" mass="23412">MTRNLTPSRMADRMSDNRSVLDAVLDEALVGYLGISLDEGPLVLPVSYARDGDRVLFHGSTGSHRMRAISSGAQVCFTVSVMEALKISRTGEGTGMRYRSAVLFGACSRLDDAEKERALDVYLDRYLPGRTAEVRRSTKKELAATMVLTLPIEEWSVKTADGFPSDEPEDIAAGGWAGVVPLRTVWEAPIPNPDLGLGIDVPASVLQLTQAQASGSGS</sequence>
<dbReference type="Gene3D" id="2.30.110.10">
    <property type="entry name" value="Electron Transport, Fmn-binding Protein, Chain A"/>
    <property type="match status" value="1"/>
</dbReference>
<reference evidence="1 2" key="1">
    <citation type="submission" date="2017-10" db="EMBL/GenBank/DDBJ databases">
        <title>Sequencing the genomes of 1000 actinobacteria strains.</title>
        <authorList>
            <person name="Klenk H.-P."/>
        </authorList>
    </citation>
    <scope>NUCLEOTIDE SEQUENCE [LARGE SCALE GENOMIC DNA]</scope>
    <source>
        <strain evidence="1 2">DSM 15597</strain>
    </source>
</reference>
<dbReference type="PANTHER" id="PTHR34071">
    <property type="entry name" value="5-NITROIMIDAZOLE ANTIBIOTICS RESISTANCE PROTEIN, NIMA-FAMILY-RELATED PROTEIN-RELATED"/>
    <property type="match status" value="1"/>
</dbReference>
<dbReference type="RefSeq" id="WP_211283335.1">
    <property type="nucleotide sequence ID" value="NZ_PDJC01000001.1"/>
</dbReference>
<dbReference type="InterPro" id="IPR012349">
    <property type="entry name" value="Split_barrel_FMN-bd"/>
</dbReference>
<gene>
    <name evidence="1" type="ORF">ATK74_1976</name>
</gene>
<keyword evidence="2" id="KW-1185">Reference proteome</keyword>
<dbReference type="PANTHER" id="PTHR34071:SF2">
    <property type="entry name" value="FLAVIN-NUCLEOTIDE-BINDING PROTEIN"/>
    <property type="match status" value="1"/>
</dbReference>
<dbReference type="Pfam" id="PF12900">
    <property type="entry name" value="Pyridox_ox_2"/>
    <property type="match status" value="1"/>
</dbReference>
<dbReference type="EMBL" id="PDJC01000001">
    <property type="protein sequence ID" value="PFG17407.1"/>
    <property type="molecule type" value="Genomic_DNA"/>
</dbReference>
<dbReference type="Proteomes" id="UP000226079">
    <property type="component" value="Unassembled WGS sequence"/>
</dbReference>
<evidence type="ECO:0000313" key="2">
    <source>
        <dbReference type="Proteomes" id="UP000226079"/>
    </source>
</evidence>
<evidence type="ECO:0000313" key="1">
    <source>
        <dbReference type="EMBL" id="PFG17407.1"/>
    </source>
</evidence>
<organism evidence="1 2">
    <name type="scientific">Propionicimonas paludicola</name>
    <dbReference type="NCBI Taxonomy" id="185243"/>
    <lineage>
        <taxon>Bacteria</taxon>
        <taxon>Bacillati</taxon>
        <taxon>Actinomycetota</taxon>
        <taxon>Actinomycetes</taxon>
        <taxon>Propionibacteriales</taxon>
        <taxon>Nocardioidaceae</taxon>
        <taxon>Propionicimonas</taxon>
    </lineage>
</organism>
<name>A0A2A9CSJ3_9ACTN</name>
<evidence type="ECO:0008006" key="3">
    <source>
        <dbReference type="Google" id="ProtNLM"/>
    </source>
</evidence>
<accession>A0A2A9CSJ3</accession>